<accession>A0A4U7ASZ1</accession>
<reference evidence="2 3" key="1">
    <citation type="submission" date="2018-02" db="EMBL/GenBank/DDBJ databases">
        <title>Draft genome sequences of Elsinoe sp., causing black scab on jojoba.</title>
        <authorList>
            <person name="Stodart B."/>
            <person name="Jeffress S."/>
            <person name="Ash G."/>
            <person name="Arun Chinnappa K."/>
        </authorList>
    </citation>
    <scope>NUCLEOTIDE SEQUENCE [LARGE SCALE GENOMIC DNA]</scope>
    <source>
        <strain evidence="2 3">Hillstone_2</strain>
    </source>
</reference>
<evidence type="ECO:0000313" key="3">
    <source>
        <dbReference type="Proteomes" id="UP000308133"/>
    </source>
</evidence>
<sequence>MIAAFGEQNSMSIVILSALQSLTCGNCDPSSVKALDKPVRFFEKPLLECMSSVIVAVHAVSVGFVCDKPKPSLSRDHLRSGRKQATLAAVIPMPASIKVQYPEVKPDVSAAGPVPALLMNTMRMIDATPPTVPNTRTAAATNLVREGMLAIQRAWMEIREKTMSVATFMADQVSDNTAYAAHALHSFAPGKKPRVNPQENMEKKKYAKPTTVEKMTTE</sequence>
<evidence type="ECO:0000313" key="2">
    <source>
        <dbReference type="EMBL" id="TKX21443.1"/>
    </source>
</evidence>
<dbReference type="Proteomes" id="UP000308133">
    <property type="component" value="Unassembled WGS sequence"/>
</dbReference>
<comment type="caution">
    <text evidence="2">The sequence shown here is derived from an EMBL/GenBank/DDBJ whole genome shotgun (WGS) entry which is preliminary data.</text>
</comment>
<protein>
    <submittedName>
        <fullName evidence="2">Uncharacterized protein</fullName>
    </submittedName>
</protein>
<gene>
    <name evidence="2" type="ORF">C1H76_6517</name>
</gene>
<dbReference type="AlphaFoldDB" id="A0A4U7ASZ1"/>
<organism evidence="2 3">
    <name type="scientific">Elsinoe australis</name>
    <dbReference type="NCBI Taxonomy" id="40998"/>
    <lineage>
        <taxon>Eukaryota</taxon>
        <taxon>Fungi</taxon>
        <taxon>Dikarya</taxon>
        <taxon>Ascomycota</taxon>
        <taxon>Pezizomycotina</taxon>
        <taxon>Dothideomycetes</taxon>
        <taxon>Dothideomycetidae</taxon>
        <taxon>Myriangiales</taxon>
        <taxon>Elsinoaceae</taxon>
        <taxon>Elsinoe</taxon>
    </lineage>
</organism>
<name>A0A4U7ASZ1_9PEZI</name>
<evidence type="ECO:0000256" key="1">
    <source>
        <dbReference type="SAM" id="MobiDB-lite"/>
    </source>
</evidence>
<proteinExistence type="predicted"/>
<dbReference type="EMBL" id="PTQR01000081">
    <property type="protein sequence ID" value="TKX21443.1"/>
    <property type="molecule type" value="Genomic_DNA"/>
</dbReference>
<feature type="region of interest" description="Disordered" evidence="1">
    <location>
        <begin position="189"/>
        <end position="218"/>
    </location>
</feature>